<protein>
    <submittedName>
        <fullName evidence="7">Glucooligosaccharide oxidase</fullName>
    </submittedName>
</protein>
<keyword evidence="2" id="KW-0285">Flavoprotein</keyword>
<feature type="chain" id="PRO_5015973559" evidence="5">
    <location>
        <begin position="18"/>
        <end position="513"/>
    </location>
</feature>
<feature type="signal peptide" evidence="5">
    <location>
        <begin position="1"/>
        <end position="17"/>
    </location>
</feature>
<dbReference type="EMBL" id="KZ805478">
    <property type="protein sequence ID" value="PVH95971.1"/>
    <property type="molecule type" value="Genomic_DNA"/>
</dbReference>
<dbReference type="AlphaFoldDB" id="A0A2V1DD25"/>
<sequence length="513" mass="55062">MFQFASVLSAFFVSVSAVVGHPEHPASHAQQSLYECLAARNVPTSLNSSSDWTSLIAAYNLRLQYTPTAVTLPNTPQHVSNSVLCAAAAGVKVQPRSGGHSYGSYSLGGKNGSMVVDLRNFNAISLDNSTGIAAVGGGVRLGNLGLGIYNQGQRALPHGTFPGVGIGGHYTHGGFGYSSRRWGLALDTIVAMDAVLADGSFVHATPTSYPDIYYALRGAADSIGIITTFYLQTQPAPPQVVSFSSNFSSTLKSADAAADIVLKLQTFATTSSYVDRNLTLEIYMNVFGAFSVRGWYFGNQDYFSKTVFPAMLDGMPSPDNTTVQERTWLTALEDIAEGEPLVEPLAGYNNHQTFYTKSVVTREAEPLTKEALTSFFAYVVDKGLSAVHPWNTFISLYGGRDSQVNAPSAGSAAYSHRDSLWVFQNIGSTSDFLPPFSPEITTFVDGLNTALTAAQPDGDFLAYPNYLDPALTPVEAARLYYGTATYSKLVKIKRDVDPEAVFWNPQAIGNAVL</sequence>
<dbReference type="GO" id="GO:0071949">
    <property type="term" value="F:FAD binding"/>
    <property type="evidence" value="ECO:0007669"/>
    <property type="project" value="InterPro"/>
</dbReference>
<evidence type="ECO:0000313" key="8">
    <source>
        <dbReference type="Proteomes" id="UP000244855"/>
    </source>
</evidence>
<dbReference type="InterPro" id="IPR050416">
    <property type="entry name" value="FAD-linked_Oxidoreductase"/>
</dbReference>
<dbReference type="PROSITE" id="PS51387">
    <property type="entry name" value="FAD_PCMH"/>
    <property type="match status" value="1"/>
</dbReference>
<name>A0A2V1DD25_9PLEO</name>
<dbReference type="Gene3D" id="3.40.462.20">
    <property type="match status" value="1"/>
</dbReference>
<gene>
    <name evidence="7" type="ORF">DM02DRAFT_599947</name>
</gene>
<evidence type="ECO:0000313" key="7">
    <source>
        <dbReference type="EMBL" id="PVH95971.1"/>
    </source>
</evidence>
<dbReference type="PANTHER" id="PTHR42973:SF15">
    <property type="entry name" value="FAD-BINDING PCMH-TYPE DOMAIN-CONTAINING PROTEIN"/>
    <property type="match status" value="1"/>
</dbReference>
<dbReference type="PANTHER" id="PTHR42973">
    <property type="entry name" value="BINDING OXIDOREDUCTASE, PUTATIVE (AFU_ORTHOLOGUE AFUA_1G17690)-RELATED"/>
    <property type="match status" value="1"/>
</dbReference>
<dbReference type="InterPro" id="IPR016166">
    <property type="entry name" value="FAD-bd_PCMH"/>
</dbReference>
<dbReference type="InterPro" id="IPR016169">
    <property type="entry name" value="FAD-bd_PCMH_sub2"/>
</dbReference>
<keyword evidence="4" id="KW-0560">Oxidoreductase</keyword>
<evidence type="ECO:0000256" key="1">
    <source>
        <dbReference type="ARBA" id="ARBA00005466"/>
    </source>
</evidence>
<dbReference type="InterPro" id="IPR006094">
    <property type="entry name" value="Oxid_FAD_bind_N"/>
</dbReference>
<dbReference type="SUPFAM" id="SSF56176">
    <property type="entry name" value="FAD-binding/transporter-associated domain-like"/>
    <property type="match status" value="1"/>
</dbReference>
<evidence type="ECO:0000256" key="4">
    <source>
        <dbReference type="ARBA" id="ARBA00023002"/>
    </source>
</evidence>
<dbReference type="OrthoDB" id="407275at2759"/>
<dbReference type="Proteomes" id="UP000244855">
    <property type="component" value="Unassembled WGS sequence"/>
</dbReference>
<comment type="similarity">
    <text evidence="1">Belongs to the oxygen-dependent FAD-linked oxidoreductase family.</text>
</comment>
<accession>A0A2V1DD25</accession>
<evidence type="ECO:0000256" key="3">
    <source>
        <dbReference type="ARBA" id="ARBA00022827"/>
    </source>
</evidence>
<keyword evidence="8" id="KW-1185">Reference proteome</keyword>
<evidence type="ECO:0000256" key="2">
    <source>
        <dbReference type="ARBA" id="ARBA00022630"/>
    </source>
</evidence>
<dbReference type="Pfam" id="PF01565">
    <property type="entry name" value="FAD_binding_4"/>
    <property type="match status" value="1"/>
</dbReference>
<keyword evidence="5" id="KW-0732">Signal</keyword>
<feature type="domain" description="FAD-binding PCMH-type" evidence="6">
    <location>
        <begin position="63"/>
        <end position="236"/>
    </location>
</feature>
<dbReference type="Pfam" id="PF08031">
    <property type="entry name" value="BBE"/>
    <property type="match status" value="1"/>
</dbReference>
<dbReference type="Gene3D" id="3.30.465.10">
    <property type="match status" value="1"/>
</dbReference>
<dbReference type="InterPro" id="IPR012951">
    <property type="entry name" value="BBE"/>
</dbReference>
<proteinExistence type="inferred from homology"/>
<keyword evidence="3" id="KW-0274">FAD</keyword>
<evidence type="ECO:0000259" key="6">
    <source>
        <dbReference type="PROSITE" id="PS51387"/>
    </source>
</evidence>
<dbReference type="STRING" id="97972.A0A2V1DD25"/>
<dbReference type="GO" id="GO:0016491">
    <property type="term" value="F:oxidoreductase activity"/>
    <property type="evidence" value="ECO:0007669"/>
    <property type="project" value="UniProtKB-KW"/>
</dbReference>
<organism evidence="7 8">
    <name type="scientific">Periconia macrospinosa</name>
    <dbReference type="NCBI Taxonomy" id="97972"/>
    <lineage>
        <taxon>Eukaryota</taxon>
        <taxon>Fungi</taxon>
        <taxon>Dikarya</taxon>
        <taxon>Ascomycota</taxon>
        <taxon>Pezizomycotina</taxon>
        <taxon>Dothideomycetes</taxon>
        <taxon>Pleosporomycetidae</taxon>
        <taxon>Pleosporales</taxon>
        <taxon>Massarineae</taxon>
        <taxon>Periconiaceae</taxon>
        <taxon>Periconia</taxon>
    </lineage>
</organism>
<dbReference type="InterPro" id="IPR036318">
    <property type="entry name" value="FAD-bd_PCMH-like_sf"/>
</dbReference>
<reference evidence="7 8" key="1">
    <citation type="journal article" date="2018" name="Sci. Rep.">
        <title>Comparative genomics provides insights into the lifestyle and reveals functional heterogeneity of dark septate endophytic fungi.</title>
        <authorList>
            <person name="Knapp D.G."/>
            <person name="Nemeth J.B."/>
            <person name="Barry K."/>
            <person name="Hainaut M."/>
            <person name="Henrissat B."/>
            <person name="Johnson J."/>
            <person name="Kuo A."/>
            <person name="Lim J.H.P."/>
            <person name="Lipzen A."/>
            <person name="Nolan M."/>
            <person name="Ohm R.A."/>
            <person name="Tamas L."/>
            <person name="Grigoriev I.V."/>
            <person name="Spatafora J.W."/>
            <person name="Nagy L.G."/>
            <person name="Kovacs G.M."/>
        </authorList>
    </citation>
    <scope>NUCLEOTIDE SEQUENCE [LARGE SCALE GENOMIC DNA]</scope>
    <source>
        <strain evidence="7 8">DSE2036</strain>
    </source>
</reference>
<evidence type="ECO:0000256" key="5">
    <source>
        <dbReference type="SAM" id="SignalP"/>
    </source>
</evidence>